<evidence type="ECO:0000313" key="1">
    <source>
        <dbReference type="EMBL" id="KAI0494034.1"/>
    </source>
</evidence>
<sequence>MGNIISKEFETGSNLASRLITPLTRQEHVLTNSVGEYSSCYYLLFLFLILASDFFCGREIITLEAMSANARHLVARTIQIRSEQQLFDEMLARKPAPDKTCRAPVTTCHRWRLMVCFLIF</sequence>
<dbReference type="AlphaFoldDB" id="A0A8T3ADC5"/>
<dbReference type="Proteomes" id="UP000829196">
    <property type="component" value="Unassembled WGS sequence"/>
</dbReference>
<comment type="caution">
    <text evidence="1">The sequence shown here is derived from an EMBL/GenBank/DDBJ whole genome shotgun (WGS) entry which is preliminary data.</text>
</comment>
<proteinExistence type="predicted"/>
<accession>A0A8T3ADC5</accession>
<organism evidence="1 2">
    <name type="scientific">Dendrobium nobile</name>
    <name type="common">Orchid</name>
    <dbReference type="NCBI Taxonomy" id="94219"/>
    <lineage>
        <taxon>Eukaryota</taxon>
        <taxon>Viridiplantae</taxon>
        <taxon>Streptophyta</taxon>
        <taxon>Embryophyta</taxon>
        <taxon>Tracheophyta</taxon>
        <taxon>Spermatophyta</taxon>
        <taxon>Magnoliopsida</taxon>
        <taxon>Liliopsida</taxon>
        <taxon>Asparagales</taxon>
        <taxon>Orchidaceae</taxon>
        <taxon>Epidendroideae</taxon>
        <taxon>Malaxideae</taxon>
        <taxon>Dendrobiinae</taxon>
        <taxon>Dendrobium</taxon>
    </lineage>
</organism>
<gene>
    <name evidence="1" type="ORF">KFK09_024165</name>
</gene>
<keyword evidence="2" id="KW-1185">Reference proteome</keyword>
<name>A0A8T3ADC5_DENNO</name>
<reference evidence="1" key="1">
    <citation type="journal article" date="2022" name="Front. Genet.">
        <title>Chromosome-Scale Assembly of the Dendrobium nobile Genome Provides Insights Into the Molecular Mechanism of the Biosynthesis of the Medicinal Active Ingredient of Dendrobium.</title>
        <authorList>
            <person name="Xu Q."/>
            <person name="Niu S.-C."/>
            <person name="Li K.-L."/>
            <person name="Zheng P.-J."/>
            <person name="Zhang X.-J."/>
            <person name="Jia Y."/>
            <person name="Liu Y."/>
            <person name="Niu Y.-X."/>
            <person name="Yu L.-H."/>
            <person name="Chen D.-F."/>
            <person name="Zhang G.-Q."/>
        </authorList>
    </citation>
    <scope>NUCLEOTIDE SEQUENCE</scope>
    <source>
        <tissue evidence="1">Leaf</tissue>
    </source>
</reference>
<evidence type="ECO:0000313" key="2">
    <source>
        <dbReference type="Proteomes" id="UP000829196"/>
    </source>
</evidence>
<protein>
    <submittedName>
        <fullName evidence="1">Uncharacterized protein</fullName>
    </submittedName>
</protein>
<dbReference type="EMBL" id="JAGYWB010000017">
    <property type="protein sequence ID" value="KAI0494034.1"/>
    <property type="molecule type" value="Genomic_DNA"/>
</dbReference>